<reference evidence="4" key="1">
    <citation type="journal article" date="2019" name="Int. J. Syst. Evol. Microbiol.">
        <title>The Global Catalogue of Microorganisms (GCM) 10K type strain sequencing project: providing services to taxonomists for standard genome sequencing and annotation.</title>
        <authorList>
            <consortium name="The Broad Institute Genomics Platform"/>
            <consortium name="The Broad Institute Genome Sequencing Center for Infectious Disease"/>
            <person name="Wu L."/>
            <person name="Ma J."/>
        </authorList>
    </citation>
    <scope>NUCLEOTIDE SEQUENCE [LARGE SCALE GENOMIC DNA]</scope>
    <source>
        <strain evidence="4">CCUG 60214</strain>
    </source>
</reference>
<feature type="domain" description="NADP-dependent oxidoreductase" evidence="2">
    <location>
        <begin position="26"/>
        <end position="311"/>
    </location>
</feature>
<comment type="caution">
    <text evidence="3">The sequence shown here is derived from an EMBL/GenBank/DDBJ whole genome shotgun (WGS) entry which is preliminary data.</text>
</comment>
<dbReference type="NCBIfam" id="NF007695">
    <property type="entry name" value="PRK10376.1"/>
    <property type="match status" value="1"/>
</dbReference>
<dbReference type="InterPro" id="IPR020471">
    <property type="entry name" value="AKR"/>
</dbReference>
<dbReference type="Gene3D" id="3.20.20.100">
    <property type="entry name" value="NADP-dependent oxidoreductase domain"/>
    <property type="match status" value="1"/>
</dbReference>
<keyword evidence="1" id="KW-0560">Oxidoreductase</keyword>
<evidence type="ECO:0000259" key="2">
    <source>
        <dbReference type="Pfam" id="PF00248"/>
    </source>
</evidence>
<dbReference type="PANTHER" id="PTHR43625">
    <property type="entry name" value="AFLATOXIN B1 ALDEHYDE REDUCTASE"/>
    <property type="match status" value="1"/>
</dbReference>
<evidence type="ECO:0000313" key="4">
    <source>
        <dbReference type="Proteomes" id="UP001597168"/>
    </source>
</evidence>
<dbReference type="RefSeq" id="WP_380723318.1">
    <property type="nucleotide sequence ID" value="NZ_JBHTLK010000048.1"/>
</dbReference>
<proteinExistence type="predicted"/>
<dbReference type="SUPFAM" id="SSF51430">
    <property type="entry name" value="NAD(P)-linked oxidoreductase"/>
    <property type="match status" value="1"/>
</dbReference>
<dbReference type="InterPro" id="IPR023210">
    <property type="entry name" value="NADP_OxRdtase_dom"/>
</dbReference>
<sequence length="322" mass="35076">MNNADTALPAAAAGELTLGGDLRIRRMGYGAMQLAGPGVWGPPADRAEAVSVLRRAVELGVNHIDTSDYYGPHVVNELIVEALHPYPDDLVLVTKVGARRTPDRAWPSALSPAELRQAVHDNLSRLKRDRLDVVNLRIVEEAGGLTPSDSIAPQVETLAELREQGLVRHIGVSNVSAAQFEEARSIVPIACVQNEYNVLRRRDDDLVDTCAANGIAYMPFFPLATFTLQHDRDPGADAKVPLATPVRDDALATVARRHDATVHQVSLAWLLARSPAIACIPGTSSRRHLEENTLAATIRLTDDDLRDLDIHRDSGRSRQEVS</sequence>
<dbReference type="PRINTS" id="PR00069">
    <property type="entry name" value="ALDKETRDTASE"/>
</dbReference>
<dbReference type="Proteomes" id="UP001597168">
    <property type="component" value="Unassembled WGS sequence"/>
</dbReference>
<keyword evidence="4" id="KW-1185">Reference proteome</keyword>
<dbReference type="PANTHER" id="PTHR43625:SF40">
    <property type="entry name" value="ALDO-KETO REDUCTASE YAKC [NADP(+)]"/>
    <property type="match status" value="1"/>
</dbReference>
<evidence type="ECO:0000313" key="3">
    <source>
        <dbReference type="EMBL" id="MFD1147856.1"/>
    </source>
</evidence>
<gene>
    <name evidence="3" type="ORF">ACFQ3T_12025</name>
</gene>
<dbReference type="CDD" id="cd19088">
    <property type="entry name" value="AKR_AKR13B1"/>
    <property type="match status" value="1"/>
</dbReference>
<evidence type="ECO:0000256" key="1">
    <source>
        <dbReference type="ARBA" id="ARBA00023002"/>
    </source>
</evidence>
<dbReference type="Pfam" id="PF00248">
    <property type="entry name" value="Aldo_ket_red"/>
    <property type="match status" value="1"/>
</dbReference>
<dbReference type="EMBL" id="JBHTLK010000048">
    <property type="protein sequence ID" value="MFD1147856.1"/>
    <property type="molecule type" value="Genomic_DNA"/>
</dbReference>
<accession>A0ABW3QT62</accession>
<dbReference type="InterPro" id="IPR050791">
    <property type="entry name" value="Aldo-Keto_reductase"/>
</dbReference>
<dbReference type="InterPro" id="IPR036812">
    <property type="entry name" value="NAD(P)_OxRdtase_dom_sf"/>
</dbReference>
<name>A0ABW3QT62_9PSEU</name>
<organism evidence="3 4">
    <name type="scientific">Saccharothrix hoggarensis</name>
    <dbReference type="NCBI Taxonomy" id="913853"/>
    <lineage>
        <taxon>Bacteria</taxon>
        <taxon>Bacillati</taxon>
        <taxon>Actinomycetota</taxon>
        <taxon>Actinomycetes</taxon>
        <taxon>Pseudonocardiales</taxon>
        <taxon>Pseudonocardiaceae</taxon>
        <taxon>Saccharothrix</taxon>
    </lineage>
</organism>
<protein>
    <submittedName>
        <fullName evidence="3">Oxidoreductase</fullName>
    </submittedName>
</protein>